<evidence type="ECO:0000313" key="1">
    <source>
        <dbReference type="EMBL" id="PHT74402.1"/>
    </source>
</evidence>
<dbReference type="AlphaFoldDB" id="A0A2G2YXC2"/>
<sequence length="195" mass="22104">MLCMGDFNAMLNGNDKLNGSPVQEGEIKDFVEFLADTHMTELKVVDREYTWTKGHTCSRIDQAPVNVEWMVHMSMLEVIILPPWISDHSSLSLELGGEFRRYTDTFIFFNYLAEHPEFIPRVNEAWKIDHKSSLKQGETTSPCTAVTEMEVKAALQAINNLKAPRHNGTSKMYRPINCTSVTLIPKVDNPTTIGE</sequence>
<dbReference type="SUPFAM" id="SSF56219">
    <property type="entry name" value="DNase I-like"/>
    <property type="match status" value="1"/>
</dbReference>
<evidence type="ECO:0008006" key="3">
    <source>
        <dbReference type="Google" id="ProtNLM"/>
    </source>
</evidence>
<keyword evidence="2" id="KW-1185">Reference proteome</keyword>
<comment type="caution">
    <text evidence="1">The sequence shown here is derived from an EMBL/GenBank/DDBJ whole genome shotgun (WGS) entry which is preliminary data.</text>
</comment>
<reference evidence="1 2" key="1">
    <citation type="journal article" date="2014" name="Nat. Genet.">
        <title>Genome sequence of the hot pepper provides insights into the evolution of pungency in Capsicum species.</title>
        <authorList>
            <person name="Kim S."/>
            <person name="Park M."/>
            <person name="Yeom S.I."/>
            <person name="Kim Y.M."/>
            <person name="Lee J.M."/>
            <person name="Lee H.A."/>
            <person name="Seo E."/>
            <person name="Choi J."/>
            <person name="Cheong K."/>
            <person name="Kim K.T."/>
            <person name="Jung K."/>
            <person name="Lee G.W."/>
            <person name="Oh S.K."/>
            <person name="Bae C."/>
            <person name="Kim S.B."/>
            <person name="Lee H.Y."/>
            <person name="Kim S.Y."/>
            <person name="Kim M.S."/>
            <person name="Kang B.C."/>
            <person name="Jo Y.D."/>
            <person name="Yang H.B."/>
            <person name="Jeong H.J."/>
            <person name="Kang W.H."/>
            <person name="Kwon J.K."/>
            <person name="Shin C."/>
            <person name="Lim J.Y."/>
            <person name="Park J.H."/>
            <person name="Huh J.H."/>
            <person name="Kim J.S."/>
            <person name="Kim B.D."/>
            <person name="Cohen O."/>
            <person name="Paran I."/>
            <person name="Suh M.C."/>
            <person name="Lee S.B."/>
            <person name="Kim Y.K."/>
            <person name="Shin Y."/>
            <person name="Noh S.J."/>
            <person name="Park J."/>
            <person name="Seo Y.S."/>
            <person name="Kwon S.Y."/>
            <person name="Kim H.A."/>
            <person name="Park J.M."/>
            <person name="Kim H.J."/>
            <person name="Choi S.B."/>
            <person name="Bosland P.W."/>
            <person name="Reeves G."/>
            <person name="Jo S.H."/>
            <person name="Lee B.W."/>
            <person name="Cho H.T."/>
            <person name="Choi H.S."/>
            <person name="Lee M.S."/>
            <person name="Yu Y."/>
            <person name="Do Choi Y."/>
            <person name="Park B.S."/>
            <person name="van Deynze A."/>
            <person name="Ashrafi H."/>
            <person name="Hill T."/>
            <person name="Kim W.T."/>
            <person name="Pai H.S."/>
            <person name="Ahn H.K."/>
            <person name="Yeam I."/>
            <person name="Giovannoni J.J."/>
            <person name="Rose J.K."/>
            <person name="Sorensen I."/>
            <person name="Lee S.J."/>
            <person name="Kim R.W."/>
            <person name="Choi I.Y."/>
            <person name="Choi B.S."/>
            <person name="Lim J.S."/>
            <person name="Lee Y.H."/>
            <person name="Choi D."/>
        </authorList>
    </citation>
    <scope>NUCLEOTIDE SEQUENCE [LARGE SCALE GENOMIC DNA]</scope>
    <source>
        <strain evidence="2">cv. CM334</strain>
    </source>
</reference>
<dbReference type="Proteomes" id="UP000222542">
    <property type="component" value="Unassembled WGS sequence"/>
</dbReference>
<dbReference type="InterPro" id="IPR036691">
    <property type="entry name" value="Endo/exonu/phosph_ase_sf"/>
</dbReference>
<gene>
    <name evidence="1" type="ORF">T459_21679</name>
</gene>
<name>A0A2G2YXC2_CAPAN</name>
<accession>A0A2G2YXC2</accession>
<protein>
    <recommendedName>
        <fullName evidence="3">Endonuclease/exonuclease/phosphatase domain-containing protein</fullName>
    </recommendedName>
</protein>
<organism evidence="1 2">
    <name type="scientific">Capsicum annuum</name>
    <name type="common">Capsicum pepper</name>
    <dbReference type="NCBI Taxonomy" id="4072"/>
    <lineage>
        <taxon>Eukaryota</taxon>
        <taxon>Viridiplantae</taxon>
        <taxon>Streptophyta</taxon>
        <taxon>Embryophyta</taxon>
        <taxon>Tracheophyta</taxon>
        <taxon>Spermatophyta</taxon>
        <taxon>Magnoliopsida</taxon>
        <taxon>eudicotyledons</taxon>
        <taxon>Gunneridae</taxon>
        <taxon>Pentapetalae</taxon>
        <taxon>asterids</taxon>
        <taxon>lamiids</taxon>
        <taxon>Solanales</taxon>
        <taxon>Solanaceae</taxon>
        <taxon>Solanoideae</taxon>
        <taxon>Capsiceae</taxon>
        <taxon>Capsicum</taxon>
    </lineage>
</organism>
<dbReference type="EMBL" id="AYRZ02000008">
    <property type="protein sequence ID" value="PHT74402.1"/>
    <property type="molecule type" value="Genomic_DNA"/>
</dbReference>
<dbReference type="Gene3D" id="3.60.10.10">
    <property type="entry name" value="Endonuclease/exonuclease/phosphatase"/>
    <property type="match status" value="1"/>
</dbReference>
<dbReference type="PANTHER" id="PTHR33710">
    <property type="entry name" value="BNAC02G09200D PROTEIN"/>
    <property type="match status" value="1"/>
</dbReference>
<reference evidence="1 2" key="2">
    <citation type="journal article" date="2017" name="Genome Biol.">
        <title>New reference genome sequences of hot pepper reveal the massive evolution of plant disease-resistance genes by retroduplication.</title>
        <authorList>
            <person name="Kim S."/>
            <person name="Park J."/>
            <person name="Yeom S.I."/>
            <person name="Kim Y.M."/>
            <person name="Seo E."/>
            <person name="Kim K.T."/>
            <person name="Kim M.S."/>
            <person name="Lee J.M."/>
            <person name="Cheong K."/>
            <person name="Shin H.S."/>
            <person name="Kim S.B."/>
            <person name="Han K."/>
            <person name="Lee J."/>
            <person name="Park M."/>
            <person name="Lee H.A."/>
            <person name="Lee H.Y."/>
            <person name="Lee Y."/>
            <person name="Oh S."/>
            <person name="Lee J.H."/>
            <person name="Choi E."/>
            <person name="Choi E."/>
            <person name="Lee S.E."/>
            <person name="Jeon J."/>
            <person name="Kim H."/>
            <person name="Choi G."/>
            <person name="Song H."/>
            <person name="Lee J."/>
            <person name="Lee S.C."/>
            <person name="Kwon J.K."/>
            <person name="Lee H.Y."/>
            <person name="Koo N."/>
            <person name="Hong Y."/>
            <person name="Kim R.W."/>
            <person name="Kang W.H."/>
            <person name="Huh J.H."/>
            <person name="Kang B.C."/>
            <person name="Yang T.J."/>
            <person name="Lee Y.H."/>
            <person name="Bennetzen J.L."/>
            <person name="Choi D."/>
        </authorList>
    </citation>
    <scope>NUCLEOTIDE SEQUENCE [LARGE SCALE GENOMIC DNA]</scope>
    <source>
        <strain evidence="2">cv. CM334</strain>
    </source>
</reference>
<dbReference type="PANTHER" id="PTHR33710:SF65">
    <property type="entry name" value="ENDONUCLEASE_EXONUCLEASE_PHOSPHATASE"/>
    <property type="match status" value="1"/>
</dbReference>
<dbReference type="STRING" id="4072.A0A2G2YXC2"/>
<dbReference type="Gramene" id="PHT74402">
    <property type="protein sequence ID" value="PHT74402"/>
    <property type="gene ID" value="T459_21679"/>
</dbReference>
<evidence type="ECO:0000313" key="2">
    <source>
        <dbReference type="Proteomes" id="UP000222542"/>
    </source>
</evidence>
<proteinExistence type="predicted"/>